<organism evidence="2 3">
    <name type="scientific">Rhizobium puerariae</name>
    <dbReference type="NCBI Taxonomy" id="1585791"/>
    <lineage>
        <taxon>Bacteria</taxon>
        <taxon>Pseudomonadati</taxon>
        <taxon>Pseudomonadota</taxon>
        <taxon>Alphaproteobacteria</taxon>
        <taxon>Hyphomicrobiales</taxon>
        <taxon>Rhizobiaceae</taxon>
        <taxon>Rhizobium/Agrobacterium group</taxon>
        <taxon>Rhizobium</taxon>
    </lineage>
</organism>
<evidence type="ECO:0000259" key="1">
    <source>
        <dbReference type="Pfam" id="PF13619"/>
    </source>
</evidence>
<evidence type="ECO:0000313" key="2">
    <source>
        <dbReference type="EMBL" id="MFB9953281.1"/>
    </source>
</evidence>
<name>A0ABV6ARN8_9HYPH</name>
<accession>A0ABV6ARN8</accession>
<dbReference type="Proteomes" id="UP001589692">
    <property type="component" value="Unassembled WGS sequence"/>
</dbReference>
<keyword evidence="3" id="KW-1185">Reference proteome</keyword>
<feature type="domain" description="KTSC" evidence="1">
    <location>
        <begin position="33"/>
        <end position="88"/>
    </location>
</feature>
<evidence type="ECO:0000313" key="3">
    <source>
        <dbReference type="Proteomes" id="UP001589692"/>
    </source>
</evidence>
<sequence length="106" mass="12001">MTVNRVSCYSIRGTETADMFWRRKTKPSEIRPSAVTSFTYDAVEKLLVVEFADGTQRRHPGVNKGAIVGLEVAGNKRDFYDSEICPRFRDIDDSTVVMPEENGPDR</sequence>
<proteinExistence type="predicted"/>
<comment type="caution">
    <text evidence="2">The sequence shown here is derived from an EMBL/GenBank/DDBJ whole genome shotgun (WGS) entry which is preliminary data.</text>
</comment>
<dbReference type="EMBL" id="JBHMAA010000067">
    <property type="protein sequence ID" value="MFB9953281.1"/>
    <property type="molecule type" value="Genomic_DNA"/>
</dbReference>
<protein>
    <submittedName>
        <fullName evidence="2">KTSC domain-containing protein</fullName>
    </submittedName>
</protein>
<reference evidence="2 3" key="1">
    <citation type="submission" date="2024-09" db="EMBL/GenBank/DDBJ databases">
        <authorList>
            <person name="Sun Q."/>
            <person name="Mori K."/>
        </authorList>
    </citation>
    <scope>NUCLEOTIDE SEQUENCE [LARGE SCALE GENOMIC DNA]</scope>
    <source>
        <strain evidence="2 3">TBRC 4938</strain>
    </source>
</reference>
<gene>
    <name evidence="2" type="ORF">ACFFP0_30970</name>
</gene>
<dbReference type="InterPro" id="IPR025309">
    <property type="entry name" value="KTSC_dom"/>
</dbReference>
<dbReference type="Pfam" id="PF13619">
    <property type="entry name" value="KTSC"/>
    <property type="match status" value="1"/>
</dbReference>